<accession>A0A7Y9FS11</accession>
<keyword evidence="2" id="KW-1185">Reference proteome</keyword>
<protein>
    <submittedName>
        <fullName evidence="1">Uncharacterized protein</fullName>
    </submittedName>
</protein>
<evidence type="ECO:0000313" key="1">
    <source>
        <dbReference type="EMBL" id="NYD92304.1"/>
    </source>
</evidence>
<dbReference type="EMBL" id="JACCBY010000011">
    <property type="protein sequence ID" value="NYD92304.1"/>
    <property type="molecule type" value="Genomic_DNA"/>
</dbReference>
<reference evidence="1 2" key="1">
    <citation type="submission" date="2020-08" db="EMBL/GenBank/DDBJ databases">
        <title>The Agave Microbiome: Exploring the role of microbial communities in plant adaptations to desert environments.</title>
        <authorList>
            <person name="Partida-Martinez L.P."/>
        </authorList>
    </citation>
    <scope>NUCLEOTIDE SEQUENCE [LARGE SCALE GENOMIC DNA]</scope>
    <source>
        <strain evidence="1 2">AS2.3</strain>
    </source>
</reference>
<proteinExistence type="predicted"/>
<dbReference type="Proteomes" id="UP000517753">
    <property type="component" value="Unassembled WGS sequence"/>
</dbReference>
<sequence length="73" mass="7574">MTTGTDASCESDEHELSSSAKAIVLSEETPRIVIIILRAACGALPDIAAVAVEMARRTVAVDPTTAPRPMPAP</sequence>
<evidence type="ECO:0000313" key="2">
    <source>
        <dbReference type="Proteomes" id="UP000517753"/>
    </source>
</evidence>
<comment type="caution">
    <text evidence="1">The sequence shown here is derived from an EMBL/GenBank/DDBJ whole genome shotgun (WGS) entry which is preliminary data.</text>
</comment>
<gene>
    <name evidence="1" type="ORF">HD841_004126</name>
</gene>
<organism evidence="1 2">
    <name type="scientific">Sphingomonas melonis</name>
    <dbReference type="NCBI Taxonomy" id="152682"/>
    <lineage>
        <taxon>Bacteria</taxon>
        <taxon>Pseudomonadati</taxon>
        <taxon>Pseudomonadota</taxon>
        <taxon>Alphaproteobacteria</taxon>
        <taxon>Sphingomonadales</taxon>
        <taxon>Sphingomonadaceae</taxon>
        <taxon>Sphingomonas</taxon>
    </lineage>
</organism>
<dbReference type="AlphaFoldDB" id="A0A7Y9FS11"/>
<dbReference type="RefSeq" id="WP_179510655.1">
    <property type="nucleotide sequence ID" value="NZ_JACCBY010000011.1"/>
</dbReference>
<name>A0A7Y9FS11_9SPHN</name>